<organism evidence="1 2">
    <name type="scientific">Ranatra chinensis</name>
    <dbReference type="NCBI Taxonomy" id="642074"/>
    <lineage>
        <taxon>Eukaryota</taxon>
        <taxon>Metazoa</taxon>
        <taxon>Ecdysozoa</taxon>
        <taxon>Arthropoda</taxon>
        <taxon>Hexapoda</taxon>
        <taxon>Insecta</taxon>
        <taxon>Pterygota</taxon>
        <taxon>Neoptera</taxon>
        <taxon>Paraneoptera</taxon>
        <taxon>Hemiptera</taxon>
        <taxon>Heteroptera</taxon>
        <taxon>Panheteroptera</taxon>
        <taxon>Nepomorpha</taxon>
        <taxon>Nepidae</taxon>
        <taxon>Ranatrinae</taxon>
        <taxon>Ranatra</taxon>
    </lineage>
</organism>
<sequence>MKNCKNPIRLLRNIATKDNSDNSWQLCEFGRLVCWRDGLLVSHSADSVVIIDPIRVTVVATLRVSANHNICSLAATPNELFLICGARDLLRVSYTPDINGNSIGSIGIVATGEAVSSIPRFTPSPVTGTVLDMNFKAPTSKLSASIPESVICASEVTYGRDTTLPPVVVLHDGVTELRVDQSRFIQLNAIGEEAFDEIIYVPDVKVLKICSVYILFCEQIYRLYTRTQTRILFKVKKKNGLTREQTSEGKMRPKNDFFCIFWLTEFY</sequence>
<protein>
    <submittedName>
        <fullName evidence="1">Uncharacterized protein</fullName>
    </submittedName>
</protein>
<name>A0ABD0YTE5_9HEMI</name>
<dbReference type="EMBL" id="JBFDAA010000010">
    <property type="protein sequence ID" value="KAL1124453.1"/>
    <property type="molecule type" value="Genomic_DNA"/>
</dbReference>
<comment type="caution">
    <text evidence="1">The sequence shown here is derived from an EMBL/GenBank/DDBJ whole genome shotgun (WGS) entry which is preliminary data.</text>
</comment>
<gene>
    <name evidence="1" type="ORF">AAG570_001079</name>
</gene>
<dbReference type="AlphaFoldDB" id="A0ABD0YTE5"/>
<reference evidence="1 2" key="1">
    <citation type="submission" date="2024-07" db="EMBL/GenBank/DDBJ databases">
        <title>Chromosome-level genome assembly of the water stick insect Ranatra chinensis (Heteroptera: Nepidae).</title>
        <authorList>
            <person name="Liu X."/>
        </authorList>
    </citation>
    <scope>NUCLEOTIDE SEQUENCE [LARGE SCALE GENOMIC DNA]</scope>
    <source>
        <strain evidence="1">Cailab_2021Rc</strain>
        <tissue evidence="1">Muscle</tissue>
    </source>
</reference>
<keyword evidence="2" id="KW-1185">Reference proteome</keyword>
<dbReference type="Proteomes" id="UP001558652">
    <property type="component" value="Unassembled WGS sequence"/>
</dbReference>
<evidence type="ECO:0000313" key="1">
    <source>
        <dbReference type="EMBL" id="KAL1124453.1"/>
    </source>
</evidence>
<accession>A0ABD0YTE5</accession>
<evidence type="ECO:0000313" key="2">
    <source>
        <dbReference type="Proteomes" id="UP001558652"/>
    </source>
</evidence>
<proteinExistence type="predicted"/>